<keyword evidence="3" id="KW-1185">Reference proteome</keyword>
<evidence type="ECO:0000313" key="2">
    <source>
        <dbReference type="EMBL" id="MBB4285622.1"/>
    </source>
</evidence>
<protein>
    <submittedName>
        <fullName evidence="2">Uncharacterized protein</fullName>
    </submittedName>
</protein>
<keyword evidence="1" id="KW-0472">Membrane</keyword>
<proteinExistence type="predicted"/>
<evidence type="ECO:0000313" key="3">
    <source>
        <dbReference type="Proteomes" id="UP000555728"/>
    </source>
</evidence>
<dbReference type="EMBL" id="JACIGI010000008">
    <property type="protein sequence ID" value="MBB4285622.1"/>
    <property type="molecule type" value="Genomic_DNA"/>
</dbReference>
<keyword evidence="1" id="KW-0812">Transmembrane</keyword>
<feature type="transmembrane region" description="Helical" evidence="1">
    <location>
        <begin position="6"/>
        <end position="24"/>
    </location>
</feature>
<organism evidence="2 3">
    <name type="scientific">Roseospira goensis</name>
    <dbReference type="NCBI Taxonomy" id="391922"/>
    <lineage>
        <taxon>Bacteria</taxon>
        <taxon>Pseudomonadati</taxon>
        <taxon>Pseudomonadota</taxon>
        <taxon>Alphaproteobacteria</taxon>
        <taxon>Rhodospirillales</taxon>
        <taxon>Rhodospirillaceae</taxon>
        <taxon>Roseospira</taxon>
    </lineage>
</organism>
<comment type="caution">
    <text evidence="2">The sequence shown here is derived from an EMBL/GenBank/DDBJ whole genome shotgun (WGS) entry which is preliminary data.</text>
</comment>
<keyword evidence="1" id="KW-1133">Transmembrane helix</keyword>
<sequence length="31" mass="3146">MDTLTPSGYIILGAVLLSKILMALSSGGLPI</sequence>
<reference evidence="2 3" key="1">
    <citation type="submission" date="2020-08" db="EMBL/GenBank/DDBJ databases">
        <title>Genome sequencing of Purple Non-Sulfur Bacteria from various extreme environments.</title>
        <authorList>
            <person name="Mayer M."/>
        </authorList>
    </citation>
    <scope>NUCLEOTIDE SEQUENCE [LARGE SCALE GENOMIC DNA]</scope>
    <source>
        <strain evidence="2 3">JA135</strain>
    </source>
</reference>
<gene>
    <name evidence="2" type="ORF">GGD88_001341</name>
</gene>
<dbReference type="Proteomes" id="UP000555728">
    <property type="component" value="Unassembled WGS sequence"/>
</dbReference>
<name>A0A7W6RYS1_9PROT</name>
<dbReference type="AlphaFoldDB" id="A0A7W6RYS1"/>
<accession>A0A7W6RYS1</accession>
<evidence type="ECO:0000256" key="1">
    <source>
        <dbReference type="SAM" id="Phobius"/>
    </source>
</evidence>